<dbReference type="PANTHER" id="PTHR24346">
    <property type="entry name" value="MAP/MICROTUBULE AFFINITY-REGULATING KINASE"/>
    <property type="match status" value="1"/>
</dbReference>
<keyword evidence="3" id="KW-0547">Nucleotide-binding</keyword>
<feature type="signal peptide" evidence="7">
    <location>
        <begin position="1"/>
        <end position="16"/>
    </location>
</feature>
<dbReference type="SUPFAM" id="SSF56112">
    <property type="entry name" value="Protein kinase-like (PK-like)"/>
    <property type="match status" value="1"/>
</dbReference>
<sequence>MCGSSIFILCIAWARAIGPTIRASPELRVLQGTAEERLGRYDRALGGGPDLFIALGRVPEAGDLVTEMELEGLKTDAFILRSRNVSGRLLVVCAGRSIRAVGYAFFEFLQLLGFGFLHPLKPVLPDVLPKLHPLDVHESPRWAFRGSHYHTQHPLELTNLLNGYDDHGQTEDRERWALSLNAWQDYLDWLLAQKQNYVEWMLLADRRRKDHKEDLKDQAKPGFELSDERRWRLQTLVQAAHDKGLEVGVDVPLSLKQQHALNLLPNQRGDHQEEVRRRIRWLRSCGFDHLGTELGSTEFTRGLKASEMVQLLNVAQDELGSQKLLVKNHCSTNQWANGFEDPRPGKQGQTLNFNYLNYYANPQIVTMPHTVQAYSLLDPAPTYGNSNFSDLGNWTSFLLQQGRPVVFYPETAYWVNFDISVPLFLAPIYALDRVEDAGTIDSMQGSVPLLGQLNFESGWQWGYWLANSVQALTAWRQMPLQRTFQQLLRFVGLRSYPLAELLVDYATAQRRLLIRGMREGGVQTIPAPGVGEGSATGIAYLQGSEGLSDLGSMMARYLGEGAPQPDRLHLMELQREAPASHRVLRALVQTGGAMNDVFRGSELYAQRQQWFQDPAESAMEHCGHIPPDSDARAAPVPWREYTPSESSGVGRYKLLLNLLQRAVADQELSTLPLEAGTGTSATAATLPRFVTETAAAAPMPILNFAGGEMQGLDEAGYVIFSVPLLMADLVYLSASSRSEAVQKGEVVEYFLALAPRPQLSETHKLEDVWLMYTAAADSSDFLRLLFQFGSRGALRWDLENCYGLTERALGSGGCGTVYLGQSKMQLPPQKESSRPLDMPAVPQVAIKKLNKSGGLAEETSIRSEIEFLAVAKGHPNITALFGVFCHEEQDDPAELPRARWCIVMSLYSAGDLFDYLAANGAMPEPAAVTLMLCLLSALTHLHRLGVVHRDVKAENILLASSKAVLSDLGIAAFVKDDVAMQKRVGSPGYAPPEVVTDLPYDEKVDVFGAGAVLYFALSNTLPFPGKSLKKVLELTAKCKVRYDPTLFGEYGGSIMQLLKALLQKDPNKRPSSKKSFISLWTLAKPDVRNSSAAKAAYQAMEDGAERAASRPAPVAPPSPTAVPKVVRTSSRNDVREQKAEAAATAPAAVGKSEAAAPAEATSGPEASTELQPKPPSAPKPSGSFSWMRSFGLCCEIDSDHLRPLLTEINSTFAALAKRFEDFHSLGPQVEDLVVSAEMLSLRASHVLALYEYAAMCRIPTDTACASMNVAKAALRTAEVLVQQRAPQMGLERLGPGGHRLVLEWSEPIPAAYSYGYLWAAHTLFYWHRDQAMVEQEIWDLCFRTINDPVELGLTGGGGPWARWMQSMAQWVLSNRLWHFKLSECLGPPAEPKRGEAAEEAIVM</sequence>
<dbReference type="InterPro" id="IPR000719">
    <property type="entry name" value="Prot_kinase_dom"/>
</dbReference>
<evidence type="ECO:0000313" key="10">
    <source>
        <dbReference type="EMBL" id="CAL4807731.1"/>
    </source>
</evidence>
<feature type="region of interest" description="Disordered" evidence="6">
    <location>
        <begin position="1101"/>
        <end position="1182"/>
    </location>
</feature>
<dbReference type="OrthoDB" id="192566at2759"/>
<keyword evidence="7" id="KW-0732">Signal</keyword>
<dbReference type="PANTHER" id="PTHR24346:SF82">
    <property type="entry name" value="KP78A-RELATED"/>
    <property type="match status" value="1"/>
</dbReference>
<protein>
    <submittedName>
        <fullName evidence="10">Calcium/calmodulin-dependent protein kinase type 1D (CaM kinase I delta) (CaM-KI delta) (CaMKI delta) (Ca M kinase ID) (CaMKI-like protein kinase) (CKLiK) (MCKLiK)</fullName>
    </submittedName>
</protein>
<dbReference type="SMART" id="SM00220">
    <property type="entry name" value="S_TKc"/>
    <property type="match status" value="1"/>
</dbReference>
<organism evidence="9">
    <name type="scientific">Cladocopium goreaui</name>
    <dbReference type="NCBI Taxonomy" id="2562237"/>
    <lineage>
        <taxon>Eukaryota</taxon>
        <taxon>Sar</taxon>
        <taxon>Alveolata</taxon>
        <taxon>Dinophyceae</taxon>
        <taxon>Suessiales</taxon>
        <taxon>Symbiodiniaceae</taxon>
        <taxon>Cladocopium</taxon>
    </lineage>
</organism>
<evidence type="ECO:0000256" key="4">
    <source>
        <dbReference type="ARBA" id="ARBA00022777"/>
    </source>
</evidence>
<dbReference type="EMBL" id="CAMXCT030006810">
    <property type="protein sequence ID" value="CAL4807731.1"/>
    <property type="molecule type" value="Genomic_DNA"/>
</dbReference>
<dbReference type="GO" id="GO:0035556">
    <property type="term" value="P:intracellular signal transduction"/>
    <property type="evidence" value="ECO:0007669"/>
    <property type="project" value="TreeGrafter"/>
</dbReference>
<accession>A0A9P1GSG1</accession>
<dbReference type="Gene3D" id="1.10.510.10">
    <property type="entry name" value="Transferase(Phosphotransferase) domain 1"/>
    <property type="match status" value="1"/>
</dbReference>
<dbReference type="GO" id="GO:0005737">
    <property type="term" value="C:cytoplasm"/>
    <property type="evidence" value="ECO:0007669"/>
    <property type="project" value="TreeGrafter"/>
</dbReference>
<proteinExistence type="predicted"/>
<evidence type="ECO:0000313" key="9">
    <source>
        <dbReference type="EMBL" id="CAI4020419.1"/>
    </source>
</evidence>
<keyword evidence="2" id="KW-0808">Transferase</keyword>
<comment type="caution">
    <text evidence="9">The sequence shown here is derived from an EMBL/GenBank/DDBJ whole genome shotgun (WGS) entry which is preliminary data.</text>
</comment>
<evidence type="ECO:0000256" key="7">
    <source>
        <dbReference type="SAM" id="SignalP"/>
    </source>
</evidence>
<dbReference type="Proteomes" id="UP001152797">
    <property type="component" value="Unassembled WGS sequence"/>
</dbReference>
<dbReference type="EMBL" id="CAMXCT020006810">
    <property type="protein sequence ID" value="CAL1173794.1"/>
    <property type="molecule type" value="Genomic_DNA"/>
</dbReference>
<evidence type="ECO:0000256" key="2">
    <source>
        <dbReference type="ARBA" id="ARBA00022679"/>
    </source>
</evidence>
<keyword evidence="1" id="KW-0723">Serine/threonine-protein kinase</keyword>
<evidence type="ECO:0000313" key="11">
    <source>
        <dbReference type="Proteomes" id="UP001152797"/>
    </source>
</evidence>
<dbReference type="InterPro" id="IPR008271">
    <property type="entry name" value="Ser/Thr_kinase_AS"/>
</dbReference>
<reference evidence="10 11" key="2">
    <citation type="submission" date="2024-05" db="EMBL/GenBank/DDBJ databases">
        <authorList>
            <person name="Chen Y."/>
            <person name="Shah S."/>
            <person name="Dougan E. K."/>
            <person name="Thang M."/>
            <person name="Chan C."/>
        </authorList>
    </citation>
    <scope>NUCLEOTIDE SEQUENCE [LARGE SCALE GENOMIC DNA]</scope>
</reference>
<name>A0A9P1GSG1_9DINO</name>
<feature type="domain" description="Protein kinase" evidence="8">
    <location>
        <begin position="803"/>
        <end position="1081"/>
    </location>
</feature>
<dbReference type="InterPro" id="IPR011009">
    <property type="entry name" value="Kinase-like_dom_sf"/>
</dbReference>
<keyword evidence="4 10" id="KW-0418">Kinase</keyword>
<evidence type="ECO:0000256" key="3">
    <source>
        <dbReference type="ARBA" id="ARBA00022741"/>
    </source>
</evidence>
<feature type="compositionally biased region" description="Basic and acidic residues" evidence="6">
    <location>
        <begin position="1130"/>
        <end position="1139"/>
    </location>
</feature>
<reference evidence="9" key="1">
    <citation type="submission" date="2022-10" db="EMBL/GenBank/DDBJ databases">
        <authorList>
            <person name="Chen Y."/>
            <person name="Dougan E. K."/>
            <person name="Chan C."/>
            <person name="Rhodes N."/>
            <person name="Thang M."/>
        </authorList>
    </citation>
    <scope>NUCLEOTIDE SEQUENCE</scope>
</reference>
<dbReference type="PROSITE" id="PS00108">
    <property type="entry name" value="PROTEIN_KINASE_ST"/>
    <property type="match status" value="1"/>
</dbReference>
<evidence type="ECO:0000256" key="5">
    <source>
        <dbReference type="ARBA" id="ARBA00022840"/>
    </source>
</evidence>
<dbReference type="PROSITE" id="PS50011">
    <property type="entry name" value="PROTEIN_KINASE_DOM"/>
    <property type="match status" value="1"/>
</dbReference>
<keyword evidence="11" id="KW-1185">Reference proteome</keyword>
<evidence type="ECO:0000256" key="6">
    <source>
        <dbReference type="SAM" id="MobiDB-lite"/>
    </source>
</evidence>
<keyword evidence="5" id="KW-0067">ATP-binding</keyword>
<evidence type="ECO:0000256" key="1">
    <source>
        <dbReference type="ARBA" id="ARBA00022527"/>
    </source>
</evidence>
<dbReference type="GO" id="GO:0005524">
    <property type="term" value="F:ATP binding"/>
    <property type="evidence" value="ECO:0007669"/>
    <property type="project" value="UniProtKB-KW"/>
</dbReference>
<feature type="chain" id="PRO_5043273141" evidence="7">
    <location>
        <begin position="17"/>
        <end position="1403"/>
    </location>
</feature>
<dbReference type="GO" id="GO:0004674">
    <property type="term" value="F:protein serine/threonine kinase activity"/>
    <property type="evidence" value="ECO:0007669"/>
    <property type="project" value="UniProtKB-KW"/>
</dbReference>
<dbReference type="Pfam" id="PF00069">
    <property type="entry name" value="Pkinase"/>
    <property type="match status" value="1"/>
</dbReference>
<evidence type="ECO:0000259" key="8">
    <source>
        <dbReference type="PROSITE" id="PS50011"/>
    </source>
</evidence>
<gene>
    <name evidence="9" type="ORF">C1SCF055_LOCUS44837</name>
</gene>
<dbReference type="EMBL" id="CAMXCT010006810">
    <property type="protein sequence ID" value="CAI4020419.1"/>
    <property type="molecule type" value="Genomic_DNA"/>
</dbReference>